<gene>
    <name evidence="1" type="ORF">POCTA_138.1.T0050057</name>
</gene>
<organism evidence="1 2">
    <name type="scientific">Paramecium octaurelia</name>
    <dbReference type="NCBI Taxonomy" id="43137"/>
    <lineage>
        <taxon>Eukaryota</taxon>
        <taxon>Sar</taxon>
        <taxon>Alveolata</taxon>
        <taxon>Ciliophora</taxon>
        <taxon>Intramacronucleata</taxon>
        <taxon>Oligohymenophorea</taxon>
        <taxon>Peniculida</taxon>
        <taxon>Parameciidae</taxon>
        <taxon>Paramecium</taxon>
    </lineage>
</organism>
<dbReference type="EMBL" id="CAJJDP010000004">
    <property type="protein sequence ID" value="CAD8133774.1"/>
    <property type="molecule type" value="Genomic_DNA"/>
</dbReference>
<reference evidence="1" key="1">
    <citation type="submission" date="2021-01" db="EMBL/GenBank/DDBJ databases">
        <authorList>
            <consortium name="Genoscope - CEA"/>
            <person name="William W."/>
        </authorList>
    </citation>
    <scope>NUCLEOTIDE SEQUENCE</scope>
</reference>
<comment type="caution">
    <text evidence="1">The sequence shown here is derived from an EMBL/GenBank/DDBJ whole genome shotgun (WGS) entry which is preliminary data.</text>
</comment>
<dbReference type="AlphaFoldDB" id="A0A8S1S4B8"/>
<accession>A0A8S1S4B8</accession>
<name>A0A8S1S4B8_PAROT</name>
<dbReference type="Proteomes" id="UP000683925">
    <property type="component" value="Unassembled WGS sequence"/>
</dbReference>
<protein>
    <submittedName>
        <fullName evidence="1">Uncharacterized protein</fullName>
    </submittedName>
</protein>
<sequence>MHQLANLNTWISILVAKSDKKNTIQSFLYKKANFLIFYQSHLINHINQIKCVISQILRIMIKKSINKSDLKIIFKFMIDCSPKFKIEYMAPLSQHQKVLIEEEPNIDIIECDQTKISFNEKLIVCNYKPWQTVIEITKTIEKLKGHSNVYWINPILDSRLRNNFKSILKNSPKVQSNLV</sequence>
<evidence type="ECO:0000313" key="1">
    <source>
        <dbReference type="EMBL" id="CAD8133774.1"/>
    </source>
</evidence>
<evidence type="ECO:0000313" key="2">
    <source>
        <dbReference type="Proteomes" id="UP000683925"/>
    </source>
</evidence>
<proteinExistence type="predicted"/>
<dbReference type="OrthoDB" id="301476at2759"/>
<keyword evidence="2" id="KW-1185">Reference proteome</keyword>